<evidence type="ECO:0000313" key="1">
    <source>
        <dbReference type="EMBL" id="PBK88600.1"/>
    </source>
</evidence>
<dbReference type="EMBL" id="KZ293672">
    <property type="protein sequence ID" value="PBK88600.1"/>
    <property type="molecule type" value="Genomic_DNA"/>
</dbReference>
<keyword evidence="2" id="KW-1185">Reference proteome</keyword>
<gene>
    <name evidence="1" type="ORF">ARMGADRAFT_362628</name>
</gene>
<organism evidence="1 2">
    <name type="scientific">Armillaria gallica</name>
    <name type="common">Bulbous honey fungus</name>
    <name type="synonym">Armillaria bulbosa</name>
    <dbReference type="NCBI Taxonomy" id="47427"/>
    <lineage>
        <taxon>Eukaryota</taxon>
        <taxon>Fungi</taxon>
        <taxon>Dikarya</taxon>
        <taxon>Basidiomycota</taxon>
        <taxon>Agaricomycotina</taxon>
        <taxon>Agaricomycetes</taxon>
        <taxon>Agaricomycetidae</taxon>
        <taxon>Agaricales</taxon>
        <taxon>Marasmiineae</taxon>
        <taxon>Physalacriaceae</taxon>
        <taxon>Armillaria</taxon>
    </lineage>
</organism>
<accession>A0A2H3D3C6</accession>
<dbReference type="AlphaFoldDB" id="A0A2H3D3C6"/>
<proteinExistence type="predicted"/>
<dbReference type="Proteomes" id="UP000217790">
    <property type="component" value="Unassembled WGS sequence"/>
</dbReference>
<reference evidence="2" key="1">
    <citation type="journal article" date="2017" name="Nat. Ecol. Evol.">
        <title>Genome expansion and lineage-specific genetic innovations in the forest pathogenic fungi Armillaria.</title>
        <authorList>
            <person name="Sipos G."/>
            <person name="Prasanna A.N."/>
            <person name="Walter M.C."/>
            <person name="O'Connor E."/>
            <person name="Balint B."/>
            <person name="Krizsan K."/>
            <person name="Kiss B."/>
            <person name="Hess J."/>
            <person name="Varga T."/>
            <person name="Slot J."/>
            <person name="Riley R."/>
            <person name="Boka B."/>
            <person name="Rigling D."/>
            <person name="Barry K."/>
            <person name="Lee J."/>
            <person name="Mihaltcheva S."/>
            <person name="LaButti K."/>
            <person name="Lipzen A."/>
            <person name="Waldron R."/>
            <person name="Moloney N.M."/>
            <person name="Sperisen C."/>
            <person name="Kredics L."/>
            <person name="Vagvoelgyi C."/>
            <person name="Patrignani A."/>
            <person name="Fitzpatrick D."/>
            <person name="Nagy I."/>
            <person name="Doyle S."/>
            <person name="Anderson J.B."/>
            <person name="Grigoriev I.V."/>
            <person name="Gueldener U."/>
            <person name="Muensterkoetter M."/>
            <person name="Nagy L.G."/>
        </authorList>
    </citation>
    <scope>NUCLEOTIDE SEQUENCE [LARGE SCALE GENOMIC DNA]</scope>
    <source>
        <strain evidence="2">Ar21-2</strain>
    </source>
</reference>
<name>A0A2H3D3C6_ARMGA</name>
<evidence type="ECO:0000313" key="2">
    <source>
        <dbReference type="Proteomes" id="UP000217790"/>
    </source>
</evidence>
<dbReference type="InParanoid" id="A0A2H3D3C6"/>
<sequence length="183" mass="21147">MSSATLECLPDDYTSALEDLLDQQIQHNEPLVPSPEVERELELYYRACMLLSPDHFIFLECDHMADQCCNEQLKVTLLSVTHSQKILAVFLSILQGPQCTSLLLHSMVWKELVNRAFYILTCSGNDALELELELEKIIARPLSKEESRKVTTISELTNEMQEYIRDKLHHYRLSKMCHPHMAI</sequence>
<protein>
    <submittedName>
        <fullName evidence="1">Uncharacterized protein</fullName>
    </submittedName>
</protein>